<dbReference type="AlphaFoldDB" id="W9PAC6"/>
<dbReference type="EMBL" id="JH650973">
    <property type="protein sequence ID" value="EXA39951.1"/>
    <property type="molecule type" value="Genomic_DNA"/>
</dbReference>
<reference evidence="1" key="1">
    <citation type="submission" date="2011-10" db="EMBL/GenBank/DDBJ databases">
        <title>The Genome Sequence of Fusarium oxysporum HDV247.</title>
        <authorList>
            <consortium name="The Broad Institute Genome Sequencing Platform"/>
            <person name="Ma L.-J."/>
            <person name="Gale L.R."/>
            <person name="Schwartz D.C."/>
            <person name="Zhou S."/>
            <person name="Corby-Kistler H."/>
            <person name="Young S.K."/>
            <person name="Zeng Q."/>
            <person name="Gargeya S."/>
            <person name="Fitzgerald M."/>
            <person name="Haas B."/>
            <person name="Abouelleil A."/>
            <person name="Alvarado L."/>
            <person name="Arachchi H.M."/>
            <person name="Berlin A."/>
            <person name="Brown A."/>
            <person name="Chapman S.B."/>
            <person name="Chen Z."/>
            <person name="Dunbar C."/>
            <person name="Freedman E."/>
            <person name="Gearin G."/>
            <person name="Goldberg J."/>
            <person name="Griggs A."/>
            <person name="Gujja S."/>
            <person name="Heiman D."/>
            <person name="Howarth C."/>
            <person name="Larson L."/>
            <person name="Lui A."/>
            <person name="MacDonald P.J.P."/>
            <person name="Montmayeur A."/>
            <person name="Murphy C."/>
            <person name="Neiman D."/>
            <person name="Pearson M."/>
            <person name="Priest M."/>
            <person name="Roberts A."/>
            <person name="Saif S."/>
            <person name="Shea T."/>
            <person name="Shenoy N."/>
            <person name="Sisk P."/>
            <person name="Stolte C."/>
            <person name="Sykes S."/>
            <person name="Wortman J."/>
            <person name="Nusbaum C."/>
            <person name="Birren B."/>
        </authorList>
    </citation>
    <scope>NUCLEOTIDE SEQUENCE [LARGE SCALE GENOMIC DNA]</scope>
    <source>
        <strain evidence="1">HDV247</strain>
    </source>
</reference>
<protein>
    <submittedName>
        <fullName evidence="1">Uncharacterized protein</fullName>
    </submittedName>
</protein>
<organism evidence="1">
    <name type="scientific">Fusarium oxysporum f. sp. pisi HDV247</name>
    <dbReference type="NCBI Taxonomy" id="1080344"/>
    <lineage>
        <taxon>Eukaryota</taxon>
        <taxon>Fungi</taxon>
        <taxon>Dikarya</taxon>
        <taxon>Ascomycota</taxon>
        <taxon>Pezizomycotina</taxon>
        <taxon>Sordariomycetes</taxon>
        <taxon>Hypocreomycetidae</taxon>
        <taxon>Hypocreales</taxon>
        <taxon>Nectriaceae</taxon>
        <taxon>Fusarium</taxon>
        <taxon>Fusarium oxysporum species complex</taxon>
    </lineage>
</organism>
<gene>
    <name evidence="1" type="ORF">FOVG_08930</name>
</gene>
<accession>W9PAC6</accession>
<proteinExistence type="predicted"/>
<dbReference type="Proteomes" id="UP000030751">
    <property type="component" value="Unassembled WGS sequence"/>
</dbReference>
<evidence type="ECO:0000313" key="1">
    <source>
        <dbReference type="EMBL" id="EXA39951.1"/>
    </source>
</evidence>
<name>W9PAC6_FUSOX</name>
<sequence length="137" mass="15018">MPHLASRCLSSGRILPLIGSAISRLSMPTCPTLTYVYQPRLSQTGLHELFNHTFPFFCVCKALIFCLSWLESDPQRCLPVHVRTLGEKHLLFRQLICKTCACFVGGSGVCPAIKQSSWSTGHSHLSSIVGCGMHPCG</sequence>
<dbReference type="HOGENOM" id="CLU_1865191_0_0_1"/>
<reference evidence="1" key="2">
    <citation type="submission" date="2012-05" db="EMBL/GenBank/DDBJ databases">
        <title>Annotation of the Genome Sequence of Fusarium oxysporum HDV247.</title>
        <authorList>
            <consortium name="The Broad Institute Genomics Platform"/>
            <person name="Ma L.-J."/>
            <person name="Corby-Kistler H."/>
            <person name="Broz K."/>
            <person name="Gale L.R."/>
            <person name="Jonkers W."/>
            <person name="O'Donnell K."/>
            <person name="Ploetz R."/>
            <person name="Steinberg C."/>
            <person name="Schwartz D.C."/>
            <person name="VanEtten H."/>
            <person name="Zhou S."/>
            <person name="Young S.K."/>
            <person name="Zeng Q."/>
            <person name="Gargeya S."/>
            <person name="Fitzgerald M."/>
            <person name="Abouelleil A."/>
            <person name="Alvarado L."/>
            <person name="Chapman S.B."/>
            <person name="Gainer-Dewar J."/>
            <person name="Goldberg J."/>
            <person name="Griggs A."/>
            <person name="Gujja S."/>
            <person name="Hansen M."/>
            <person name="Howarth C."/>
            <person name="Imamovic A."/>
            <person name="Ireland A."/>
            <person name="Larimer J."/>
            <person name="McCowan C."/>
            <person name="Murphy C."/>
            <person name="Pearson M."/>
            <person name="Poon T.W."/>
            <person name="Priest M."/>
            <person name="Roberts A."/>
            <person name="Saif S."/>
            <person name="Shea T."/>
            <person name="Sykes S."/>
            <person name="Wortman J."/>
            <person name="Nusbaum C."/>
            <person name="Birren B."/>
        </authorList>
    </citation>
    <scope>NUCLEOTIDE SEQUENCE</scope>
    <source>
        <strain evidence="1">HDV247</strain>
    </source>
</reference>